<dbReference type="PANTHER" id="PTHR33221">
    <property type="entry name" value="WINGED HELIX-TURN-HELIX TRANSCRIPTIONAL REGULATOR, RRF2 FAMILY"/>
    <property type="match status" value="1"/>
</dbReference>
<keyword evidence="2" id="KW-1185">Reference proteome</keyword>
<evidence type="ECO:0000313" key="1">
    <source>
        <dbReference type="EMBL" id="NBG96494.1"/>
    </source>
</evidence>
<dbReference type="OrthoDB" id="9800506at2"/>
<proteinExistence type="predicted"/>
<accession>A0A845QDJ3</accession>
<gene>
    <name evidence="1" type="ORF">GTQ45_12190</name>
</gene>
<sequence>MKTNSQLSVTLHLLLHLADSASPVTSQALAGAMHTNPVVIRRMIGGLREAGLVHSSKGHNGGWSLARDLAEITLLDVYHALGSPRLLALTHRADNPDCLVEKAVNASLGDAFEAAEALLLTRFGNVSLAALRHDVHAALGHVPTLCADGNAA</sequence>
<dbReference type="GeneID" id="300654142"/>
<reference evidence="1 2" key="1">
    <citation type="journal article" date="2016" name="Int. J. Syst. Evol. Microbiol.">
        <title>Pyruvatibacter mobilis gen. nov., sp. nov., a marine bacterium from the culture broth of Picochlorum sp. 122.</title>
        <authorList>
            <person name="Wang G."/>
            <person name="Tang M."/>
            <person name="Wu H."/>
            <person name="Dai S."/>
            <person name="Li T."/>
            <person name="Chen C."/>
            <person name="He H."/>
            <person name="Fan J."/>
            <person name="Xiang W."/>
            <person name="Li X."/>
        </authorList>
    </citation>
    <scope>NUCLEOTIDE SEQUENCE [LARGE SCALE GENOMIC DNA]</scope>
    <source>
        <strain evidence="1 2">GYP-11</strain>
    </source>
</reference>
<dbReference type="Gene3D" id="1.10.10.10">
    <property type="entry name" value="Winged helix-like DNA-binding domain superfamily/Winged helix DNA-binding domain"/>
    <property type="match status" value="1"/>
</dbReference>
<name>A0A845QDJ3_9HYPH</name>
<dbReference type="GO" id="GO:0005829">
    <property type="term" value="C:cytosol"/>
    <property type="evidence" value="ECO:0007669"/>
    <property type="project" value="TreeGrafter"/>
</dbReference>
<comment type="caution">
    <text evidence="1">The sequence shown here is derived from an EMBL/GenBank/DDBJ whole genome shotgun (WGS) entry which is preliminary data.</text>
</comment>
<evidence type="ECO:0000313" key="2">
    <source>
        <dbReference type="Proteomes" id="UP000470384"/>
    </source>
</evidence>
<dbReference type="Pfam" id="PF02082">
    <property type="entry name" value="Rrf2"/>
    <property type="match status" value="1"/>
</dbReference>
<dbReference type="Proteomes" id="UP000470384">
    <property type="component" value="Unassembled WGS sequence"/>
</dbReference>
<dbReference type="GO" id="GO:0003700">
    <property type="term" value="F:DNA-binding transcription factor activity"/>
    <property type="evidence" value="ECO:0007669"/>
    <property type="project" value="TreeGrafter"/>
</dbReference>
<dbReference type="AlphaFoldDB" id="A0A845QDJ3"/>
<dbReference type="EMBL" id="WXYQ01000009">
    <property type="protein sequence ID" value="NBG96494.1"/>
    <property type="molecule type" value="Genomic_DNA"/>
</dbReference>
<protein>
    <submittedName>
        <fullName evidence="1">Transcriptional regulator</fullName>
    </submittedName>
</protein>
<dbReference type="InterPro" id="IPR036388">
    <property type="entry name" value="WH-like_DNA-bd_sf"/>
</dbReference>
<dbReference type="InterPro" id="IPR000944">
    <property type="entry name" value="Tscrpt_reg_Rrf2"/>
</dbReference>
<organism evidence="1 2">
    <name type="scientific">Pyruvatibacter mobilis</name>
    <dbReference type="NCBI Taxonomy" id="1712261"/>
    <lineage>
        <taxon>Bacteria</taxon>
        <taxon>Pseudomonadati</taxon>
        <taxon>Pseudomonadota</taxon>
        <taxon>Alphaproteobacteria</taxon>
        <taxon>Hyphomicrobiales</taxon>
        <taxon>Parvibaculaceae</taxon>
        <taxon>Pyruvatibacter</taxon>
    </lineage>
</organism>
<dbReference type="RefSeq" id="WP_160588561.1">
    <property type="nucleotide sequence ID" value="NZ_BMHN01000001.1"/>
</dbReference>
<dbReference type="PROSITE" id="PS51197">
    <property type="entry name" value="HTH_RRF2_2"/>
    <property type="match status" value="1"/>
</dbReference>
<dbReference type="InterPro" id="IPR036390">
    <property type="entry name" value="WH_DNA-bd_sf"/>
</dbReference>
<dbReference type="SUPFAM" id="SSF46785">
    <property type="entry name" value="Winged helix' DNA-binding domain"/>
    <property type="match status" value="1"/>
</dbReference>
<dbReference type="PANTHER" id="PTHR33221:SF15">
    <property type="entry name" value="HTH-TYPE TRANSCRIPTIONAL REGULATOR YWGB-RELATED"/>
    <property type="match status" value="1"/>
</dbReference>